<feature type="domain" description="AsmA" evidence="2">
    <location>
        <begin position="43"/>
        <end position="163"/>
    </location>
</feature>
<comment type="caution">
    <text evidence="3">The sequence shown here is derived from an EMBL/GenBank/DDBJ whole genome shotgun (WGS) entry which is preliminary data.</text>
</comment>
<evidence type="ECO:0000259" key="2">
    <source>
        <dbReference type="Pfam" id="PF05170"/>
    </source>
</evidence>
<dbReference type="PANTHER" id="PTHR30441:SF9">
    <property type="entry name" value="ASMA FAMILY PROTEIN YHJG"/>
    <property type="match status" value="1"/>
</dbReference>
<accession>A0ABT9S631</accession>
<organism evidence="3 4">
    <name type="scientific">Variovorax ginsengisoli</name>
    <dbReference type="NCBI Taxonomy" id="363844"/>
    <lineage>
        <taxon>Bacteria</taxon>
        <taxon>Pseudomonadati</taxon>
        <taxon>Pseudomonadota</taxon>
        <taxon>Betaproteobacteria</taxon>
        <taxon>Burkholderiales</taxon>
        <taxon>Comamonadaceae</taxon>
        <taxon>Variovorax</taxon>
    </lineage>
</organism>
<evidence type="ECO:0000256" key="1">
    <source>
        <dbReference type="SAM" id="Phobius"/>
    </source>
</evidence>
<feature type="transmembrane region" description="Helical" evidence="1">
    <location>
        <begin position="39"/>
        <end position="63"/>
    </location>
</feature>
<dbReference type="InterPro" id="IPR052894">
    <property type="entry name" value="AsmA-related"/>
</dbReference>
<gene>
    <name evidence="3" type="ORF">J2W36_002070</name>
</gene>
<dbReference type="PANTHER" id="PTHR30441">
    <property type="entry name" value="DUF748 DOMAIN-CONTAINING PROTEIN"/>
    <property type="match status" value="1"/>
</dbReference>
<dbReference type="EMBL" id="JAUSRO010000006">
    <property type="protein sequence ID" value="MDP9899819.1"/>
    <property type="molecule type" value="Genomic_DNA"/>
</dbReference>
<evidence type="ECO:0000313" key="4">
    <source>
        <dbReference type="Proteomes" id="UP001226867"/>
    </source>
</evidence>
<proteinExistence type="predicted"/>
<keyword evidence="1" id="KW-1133">Transmembrane helix</keyword>
<keyword evidence="1" id="KW-0472">Membrane</keyword>
<keyword evidence="4" id="KW-1185">Reference proteome</keyword>
<dbReference type="InterPro" id="IPR007844">
    <property type="entry name" value="AsmA"/>
</dbReference>
<dbReference type="Pfam" id="PF05170">
    <property type="entry name" value="AsmA"/>
    <property type="match status" value="2"/>
</dbReference>
<sequence>MTQELSHSASVVVVSRSCFVASRLVRIPMNKFNMSRQPLIFKLLAGLIVLLMVLVLVVVFFPWDVLRQPVNRYVSDKTGRKFEITRRLDVHLGFRGATIVLDGVEFANPSWARDPYLVRTDRADFDVRLWPLIGGKVVIPRLSLVSPSLGLQMEADGRRTWALGKDTADEGSVPTVGLLQIDGGSIDFLASHLGVDLHADVDFDSARGDMPLSYKIKGTYQKQPLSATGAMGNVMQLTAAGQPPFPLSINAVAGQTRLKASGSVASLQTLDGLTAQFDLRGQNLGDLYRLLGIALPQSSPYALAGDLRKQGTLWTVAALKGRLGLSDIGGEMKFDQGPKPAYLSGDLRSRVMDMDDLGPLIGLAPTARSASAIEGVAPPSTVQAKRPGGKVLPAATLDFDRLRAMNADVKYTADRIKNVREIPLDKGSVQVKLKDGVLTLDPLDLGVGGGKLAGAIRIDGSKNPADIRASLDIRGMQLARLVPKLETTGNSVGRIDGRINLSGSGNSVANWLGGASGDVAVLSGRGQFGNLLPVFATLVGGDIIKFLVRGDRNVELRCAAIAFDVNKGVASGRTLVLDTTNAVFVGTGKVNLATEGLDFVITPQPKAKSILSIRTPLVVGGTLGSPSGGVEAGPLVGRGLAALALGAINPLLALAATIETGPGEDANCKDVLADANRPTAGAAANGAARAKGARQP</sequence>
<reference evidence="3 4" key="1">
    <citation type="submission" date="2023-07" db="EMBL/GenBank/DDBJ databases">
        <title>Sorghum-associated microbial communities from plants grown in Nebraska, USA.</title>
        <authorList>
            <person name="Schachtman D."/>
        </authorList>
    </citation>
    <scope>NUCLEOTIDE SEQUENCE [LARGE SCALE GENOMIC DNA]</scope>
    <source>
        <strain evidence="3 4">DS1607</strain>
    </source>
</reference>
<dbReference type="Proteomes" id="UP001226867">
    <property type="component" value="Unassembled WGS sequence"/>
</dbReference>
<name>A0ABT9S631_9BURK</name>
<evidence type="ECO:0000313" key="3">
    <source>
        <dbReference type="EMBL" id="MDP9899819.1"/>
    </source>
</evidence>
<keyword evidence="1" id="KW-0812">Transmembrane</keyword>
<protein>
    <submittedName>
        <fullName evidence="3">Uncharacterized protein involved in outer membrane biogenesis</fullName>
    </submittedName>
</protein>
<feature type="domain" description="AsmA" evidence="2">
    <location>
        <begin position="236"/>
        <end position="571"/>
    </location>
</feature>